<evidence type="ECO:0000313" key="3">
    <source>
        <dbReference type="EMBL" id="MCW1923315.1"/>
    </source>
</evidence>
<accession>A0ABT3GII4</accession>
<proteinExistence type="predicted"/>
<name>A0ABT3GII4_9BACT</name>
<dbReference type="RefSeq" id="WP_264487420.1">
    <property type="nucleotide sequence ID" value="NZ_JAPDDT010000004.1"/>
</dbReference>
<feature type="region of interest" description="Disordered" evidence="1">
    <location>
        <begin position="1016"/>
        <end position="1058"/>
    </location>
</feature>
<keyword evidence="4" id="KW-1185">Reference proteome</keyword>
<comment type="caution">
    <text evidence="3">The sequence shown here is derived from an EMBL/GenBank/DDBJ whole genome shotgun (WGS) entry which is preliminary data.</text>
</comment>
<evidence type="ECO:0000313" key="4">
    <source>
        <dbReference type="Proteomes" id="UP001320876"/>
    </source>
</evidence>
<feature type="region of interest" description="Disordered" evidence="1">
    <location>
        <begin position="1473"/>
        <end position="1500"/>
    </location>
</feature>
<evidence type="ECO:0000256" key="2">
    <source>
        <dbReference type="SAM" id="SignalP"/>
    </source>
</evidence>
<dbReference type="EMBL" id="JAPDDT010000004">
    <property type="protein sequence ID" value="MCW1923315.1"/>
    <property type="molecule type" value="Genomic_DNA"/>
</dbReference>
<organism evidence="3 4">
    <name type="scientific">Luteolibacter arcticus</name>
    <dbReference type="NCBI Taxonomy" id="1581411"/>
    <lineage>
        <taxon>Bacteria</taxon>
        <taxon>Pseudomonadati</taxon>
        <taxon>Verrucomicrobiota</taxon>
        <taxon>Verrucomicrobiia</taxon>
        <taxon>Verrucomicrobiales</taxon>
        <taxon>Verrucomicrobiaceae</taxon>
        <taxon>Luteolibacter</taxon>
    </lineage>
</organism>
<keyword evidence="2" id="KW-0732">Signal</keyword>
<feature type="compositionally biased region" description="Gly residues" evidence="1">
    <location>
        <begin position="1024"/>
        <end position="1039"/>
    </location>
</feature>
<evidence type="ECO:0000256" key="1">
    <source>
        <dbReference type="SAM" id="MobiDB-lite"/>
    </source>
</evidence>
<sequence>MRKILISLLLALPLAAADLEFKEAFAEPATREAALTRLVPQTREWFFYQALNHQLAGRADDFRRTMDAWRAASNRKDSPVDDDGFQTLETRELLQRYETAPQKNIDSLVRLLDLKFDDARPDARADEKLPDRLDPSLISTQAFEAAANSRSNDQGYRGFSEERLIAELDRLDAFDEAKLRYFHDKLSRADHPAVVPLIVKVLSLERPPAFGSAKIHGLLSRGQLDSLLIAIPALQADEDFATRYLVTLLPGSETDFTLDRAAHAAHLTACRDFLKSAPPALNSLKAHVLFHHLRLQRELGQHPLEDFLAYLRLPRSGHPILKNAESFASNPRVATGLEFISATACPPIGDDRELIEAYLQHFLATAETPDAFKDLIEEKALRRLHARAKLLAGADPVRWGAEQNPAEVQALQKETRIAFAPGQPITLPAEAPVKLALDLKLTPELLVRIFELDLPAWIERENSEPPVDLDLDGLVPHHEKRLVFQQPSLVLHRELLDLPELAGPGAWIVECVSRGVSSRALVRKGRLIPFVERQARGQSVRIFNEDGALLKDATVSLGSETFTAGEDGRILIPDRTDAARHSGLVRRGKLAVPLSLAPRREEIAFQTRFHLDREQLLADRQANLFLRLQLTSHGHELPLEWIEKPSLTLVATLSGGITTERVIGGDLKLAPKMFVPFQVPADALSLKLRLTGTVTPRDGADPVSLTSEQSYAMNGILATGRIGAAFFTRDSDGHRIELHGRNGEPLASRPLTMEFKHRDQVETIKLSLRSDDRGRVALGKLVDIAEVRVTGSDIAPAGYFPDEDGGWIDLPDHFHLATREEIRLPLVRFMAAPEHARVRLLEKRDGVVLRDHFDKLAVENRRLVVRGLPAGNFMLMLDGHEITLRVSGGIERDGLLVSPTRLLPRYLPSQPFIAAATEEAGSLVVRIEGATPGTRVSLLGSRFLHSWDAGEALQPFTPPQSDVLIPGFTGFAFQEDSRIGDEMRYILDRRAAKAFPGSMLPRPGLLVNRWSEDDLVQTRQDPQRGGGGRGTGSGSGKRGMGTPAPAPSSRHTGEDGGPTIDFLAAPSILRYDLEVGANGTVQVPAADFAGCQVIDIVAADSAGRHHLIVPLKATDTPLRDRRLARPLDAQKHHVGTRRAAALAKGAEASIESVIDADWRAFTTLTEAHQFLFGASGDARLNDFLPLLDWPSLDEKQKLAFLSEHACHELHLFLARKDGDFFNKHVKPMLAEKREPTVIDDILLGRDLAKHLRPYAWQRLNAAEKALLSQAMPEIRERIAAELKQRWELEAPTPEQETMLFTQTLRGTDLATEDSLGLARNQWNDSGAVAESVGAGYQIEKLRNIIIPQIDFENTSVEEAIDFLRVRASELDTSELDASKKGISFVIRKPRVSAADPGLDPDMAEGLGVAADPGALRIDQLQLRNVPLSEALRYICEKTKLRYKVDDYAVTLVPATETGEDLMNRTFNVPPDFLSRLGSGSNDGPADDPFASDGGSTGNIKSRRTISDALKEVGIVDAPGSSATLTGSKLIVRNTPTNLDMIEALTQSLSAGGGQGGGEGEDLFAGSPPELPNSIIPRLGRPSWSSERDQTRLWFESNYYKHRIRTDQTFIPLNRFWLDLAAWDGKGPFLSPHFNACTTNANEALFCLAMLDLPFKADRPETKVDGSTLRVKAREPMLLFYKDTRETLKVAPDAPVLVRQTFHRLDDRFRTVEGRKIENSITGDFIAGVPYGASLVVTNPDGVGRRVDVLSQIPAGAIPLDGQPSTLSSTHELQPYGVLNLRLAFYFPAPGEFAMYPLQVSESDTVLARTATRALRVTAEAPPVDANSWPALARDGSDEAVIERLKTANLKSIDLRLIRWRLRGADFFRKVTPILRERLFYSADVASFGFVHDSLPAIRDYLENTMAVHEIKEGVLPPPPGSLEFGAWLDSALLEIRPVVHRGWETLEFDPLVNSRTHRFADKERLTHEEAARHYETFLDVLSWKPALSDGDKLALTAHLMMQDRIEEALLRFNEIDSAKLEGKLAYDYLKAVVHFHRAEPEDARAIAQRRAGLPPGLWKSRFDAILTQADEIVALKVPRPAEVERPKEEAPSLDLALAADGKLQMKHHRLDKTLLQLFSVDLEVMFSKDPFLSGNGAALPGIRANESREVALQGEQTDVELPESFRRGNVLVAAQSGSTKVLRVLDSRALETVRQPLDRTVQVFDSTSRLPLPQTYVKVYVQGPDGEAVFHKDGYTDLRGKFDYLSHTGSDLGEIRKVAVFVSHPEKGARIESFDL</sequence>
<feature type="chain" id="PRO_5045878719" evidence="2">
    <location>
        <begin position="17"/>
        <end position="2276"/>
    </location>
</feature>
<reference evidence="3 4" key="1">
    <citation type="submission" date="2022-10" db="EMBL/GenBank/DDBJ databases">
        <title>Luteolibacter arcticus strain CCTCC AB 2014275, whole genome shotgun sequencing project.</title>
        <authorList>
            <person name="Zhao G."/>
            <person name="Shen L."/>
        </authorList>
    </citation>
    <scope>NUCLEOTIDE SEQUENCE [LARGE SCALE GENOMIC DNA]</scope>
    <source>
        <strain evidence="3 4">CCTCC AB 2014275</strain>
    </source>
</reference>
<protein>
    <submittedName>
        <fullName evidence="3">Uncharacterized protein</fullName>
    </submittedName>
</protein>
<gene>
    <name evidence="3" type="ORF">OKA05_12190</name>
</gene>
<feature type="signal peptide" evidence="2">
    <location>
        <begin position="1"/>
        <end position="16"/>
    </location>
</feature>
<dbReference type="Proteomes" id="UP001320876">
    <property type="component" value="Unassembled WGS sequence"/>
</dbReference>